<dbReference type="SMART" id="SM00448">
    <property type="entry name" value="REC"/>
    <property type="match status" value="1"/>
</dbReference>
<dbReference type="PANTHER" id="PTHR44591">
    <property type="entry name" value="STRESS RESPONSE REGULATOR PROTEIN 1"/>
    <property type="match status" value="1"/>
</dbReference>
<proteinExistence type="predicted"/>
<reference evidence="4 5" key="1">
    <citation type="journal article" date="2016" name="Antonie Van Leeuwenhoek">
        <title>Dongia soli sp. nov., isolated from soil from Dokdo, Korea.</title>
        <authorList>
            <person name="Kim D.U."/>
            <person name="Lee H."/>
            <person name="Kim H."/>
            <person name="Kim S.G."/>
            <person name="Ka J.O."/>
        </authorList>
    </citation>
    <scope>NUCLEOTIDE SEQUENCE [LARGE SCALE GENOMIC DNA]</scope>
    <source>
        <strain evidence="4 5">D78</strain>
    </source>
</reference>
<dbReference type="Pfam" id="PF00072">
    <property type="entry name" value="Response_reg"/>
    <property type="match status" value="1"/>
</dbReference>
<organism evidence="4 5">
    <name type="scientific">Dongia soli</name>
    <dbReference type="NCBI Taxonomy" id="600628"/>
    <lineage>
        <taxon>Bacteria</taxon>
        <taxon>Pseudomonadati</taxon>
        <taxon>Pseudomonadota</taxon>
        <taxon>Alphaproteobacteria</taxon>
        <taxon>Rhodospirillales</taxon>
        <taxon>Dongiaceae</taxon>
        <taxon>Dongia</taxon>
    </lineage>
</organism>
<evidence type="ECO:0000313" key="5">
    <source>
        <dbReference type="Proteomes" id="UP001279642"/>
    </source>
</evidence>
<dbReference type="Proteomes" id="UP001279642">
    <property type="component" value="Unassembled WGS sequence"/>
</dbReference>
<comment type="caution">
    <text evidence="4">The sequence shown here is derived from an EMBL/GenBank/DDBJ whole genome shotgun (WGS) entry which is preliminary data.</text>
</comment>
<dbReference type="EMBL" id="JAXCLW010000010">
    <property type="protein sequence ID" value="MDY0885443.1"/>
    <property type="molecule type" value="Genomic_DNA"/>
</dbReference>
<dbReference type="Gene3D" id="3.40.50.2300">
    <property type="match status" value="1"/>
</dbReference>
<evidence type="ECO:0000256" key="1">
    <source>
        <dbReference type="ARBA" id="ARBA00022553"/>
    </source>
</evidence>
<sequence>MCRKKRLIAVIDDDEPFRAALVELLGSTAFDALGFASAEEFISSKHADAYDCIVTDIHLPGMSGIDLLRSLRSNQWSVPVILITAYMTPWLEANLKSIDPICLLMKPFSPDALTACIEKAFKGCKS</sequence>
<dbReference type="SUPFAM" id="SSF52172">
    <property type="entry name" value="CheY-like"/>
    <property type="match status" value="1"/>
</dbReference>
<accession>A0ABU5EGS8</accession>
<feature type="modified residue" description="4-aspartylphosphate" evidence="2">
    <location>
        <position position="56"/>
    </location>
</feature>
<dbReference type="RefSeq" id="WP_320510518.1">
    <property type="nucleotide sequence ID" value="NZ_JAXCLW010000010.1"/>
</dbReference>
<feature type="domain" description="Response regulatory" evidence="3">
    <location>
        <begin position="7"/>
        <end position="121"/>
    </location>
</feature>
<dbReference type="InterPro" id="IPR001789">
    <property type="entry name" value="Sig_transdc_resp-reg_receiver"/>
</dbReference>
<dbReference type="PROSITE" id="PS50110">
    <property type="entry name" value="RESPONSE_REGULATORY"/>
    <property type="match status" value="1"/>
</dbReference>
<gene>
    <name evidence="4" type="ORF">SMD27_21565</name>
</gene>
<protein>
    <submittedName>
        <fullName evidence="4">Response regulator</fullName>
    </submittedName>
</protein>
<evidence type="ECO:0000259" key="3">
    <source>
        <dbReference type="PROSITE" id="PS50110"/>
    </source>
</evidence>
<keyword evidence="1 2" id="KW-0597">Phosphoprotein</keyword>
<name>A0ABU5EGS8_9PROT</name>
<dbReference type="InterPro" id="IPR011006">
    <property type="entry name" value="CheY-like_superfamily"/>
</dbReference>
<dbReference type="InterPro" id="IPR050595">
    <property type="entry name" value="Bact_response_regulator"/>
</dbReference>
<dbReference type="PANTHER" id="PTHR44591:SF25">
    <property type="entry name" value="CHEMOTAXIS TWO-COMPONENT RESPONSE REGULATOR"/>
    <property type="match status" value="1"/>
</dbReference>
<evidence type="ECO:0000313" key="4">
    <source>
        <dbReference type="EMBL" id="MDY0885443.1"/>
    </source>
</evidence>
<evidence type="ECO:0000256" key="2">
    <source>
        <dbReference type="PROSITE-ProRule" id="PRU00169"/>
    </source>
</evidence>
<keyword evidence="5" id="KW-1185">Reference proteome</keyword>